<dbReference type="RefSeq" id="WP_148930396.1">
    <property type="nucleotide sequence ID" value="NZ_VNHS01000006.1"/>
</dbReference>
<evidence type="ECO:0000313" key="6">
    <source>
        <dbReference type="EMBL" id="TYP73976.1"/>
    </source>
</evidence>
<dbReference type="SUPFAM" id="SSF46689">
    <property type="entry name" value="Homeodomain-like"/>
    <property type="match status" value="1"/>
</dbReference>
<dbReference type="GO" id="GO:0000976">
    <property type="term" value="F:transcription cis-regulatory region binding"/>
    <property type="evidence" value="ECO:0007669"/>
    <property type="project" value="TreeGrafter"/>
</dbReference>
<dbReference type="PROSITE" id="PS01081">
    <property type="entry name" value="HTH_TETR_1"/>
    <property type="match status" value="1"/>
</dbReference>
<dbReference type="InterPro" id="IPR050109">
    <property type="entry name" value="HTH-type_TetR-like_transc_reg"/>
</dbReference>
<keyword evidence="7" id="KW-1185">Reference proteome</keyword>
<dbReference type="AlphaFoldDB" id="A0A5S5C6F9"/>
<evidence type="ECO:0000256" key="4">
    <source>
        <dbReference type="PROSITE-ProRule" id="PRU00335"/>
    </source>
</evidence>
<keyword evidence="2 4" id="KW-0238">DNA-binding</keyword>
<evidence type="ECO:0000313" key="7">
    <source>
        <dbReference type="Proteomes" id="UP000323257"/>
    </source>
</evidence>
<evidence type="ECO:0000256" key="1">
    <source>
        <dbReference type="ARBA" id="ARBA00023015"/>
    </source>
</evidence>
<dbReference type="PRINTS" id="PR00455">
    <property type="entry name" value="HTHTETR"/>
</dbReference>
<dbReference type="Pfam" id="PF00440">
    <property type="entry name" value="TetR_N"/>
    <property type="match status" value="1"/>
</dbReference>
<dbReference type="Proteomes" id="UP000323257">
    <property type="component" value="Unassembled WGS sequence"/>
</dbReference>
<accession>A0A5S5C6F9</accession>
<dbReference type="PANTHER" id="PTHR30055:SF234">
    <property type="entry name" value="HTH-TYPE TRANSCRIPTIONAL REGULATOR BETI"/>
    <property type="match status" value="1"/>
</dbReference>
<protein>
    <submittedName>
        <fullName evidence="6">AcrR family transcriptional regulator</fullName>
    </submittedName>
</protein>
<keyword evidence="3" id="KW-0804">Transcription</keyword>
<comment type="caution">
    <text evidence="6">The sequence shown here is derived from an EMBL/GenBank/DDBJ whole genome shotgun (WGS) entry which is preliminary data.</text>
</comment>
<dbReference type="PROSITE" id="PS50977">
    <property type="entry name" value="HTH_TETR_2"/>
    <property type="match status" value="1"/>
</dbReference>
<feature type="domain" description="HTH tetR-type" evidence="5">
    <location>
        <begin position="39"/>
        <end position="99"/>
    </location>
</feature>
<dbReference type="InterPro" id="IPR001647">
    <property type="entry name" value="HTH_TetR"/>
</dbReference>
<sequence length="233" mass="26177">MNTAVREAVTVLSWELSTPCPAKAKLNSQVIAMPQKLDPNKETRILEAADELFAHYGFGKTTIEEIAGAAEIAKGTIYLYFKNKKQILVRLVMRTLLDAQHGAAEELSGESEPDRRIRSAIERKALDLFRFTQRYPDALEILAMLRKEEIREQGGETYFGRHAELLREAFEAGTRDGLYRIGDVNALVYHVCFVTQAFDPPYKGISSEDELRGHIGAYVDMLLAAIQSKEAIL</sequence>
<evidence type="ECO:0000256" key="2">
    <source>
        <dbReference type="ARBA" id="ARBA00023125"/>
    </source>
</evidence>
<gene>
    <name evidence="6" type="ORF">BCM02_106256</name>
</gene>
<dbReference type="PANTHER" id="PTHR30055">
    <property type="entry name" value="HTH-TYPE TRANSCRIPTIONAL REGULATOR RUTR"/>
    <property type="match status" value="1"/>
</dbReference>
<keyword evidence="1" id="KW-0805">Transcription regulation</keyword>
<proteinExistence type="predicted"/>
<reference evidence="6 7" key="1">
    <citation type="submission" date="2019-07" db="EMBL/GenBank/DDBJ databases">
        <title>Genomic Encyclopedia of Type Strains, Phase III (KMG-III): the genomes of soil and plant-associated and newly described type strains.</title>
        <authorList>
            <person name="Whitman W."/>
        </authorList>
    </citation>
    <scope>NUCLEOTIDE SEQUENCE [LARGE SCALE GENOMIC DNA]</scope>
    <source>
        <strain evidence="6 7">BL24</strain>
    </source>
</reference>
<evidence type="ECO:0000259" key="5">
    <source>
        <dbReference type="PROSITE" id="PS50977"/>
    </source>
</evidence>
<dbReference type="EMBL" id="VNHS01000006">
    <property type="protein sequence ID" value="TYP73976.1"/>
    <property type="molecule type" value="Genomic_DNA"/>
</dbReference>
<name>A0A5S5C6F9_9BACL</name>
<dbReference type="GO" id="GO:0003700">
    <property type="term" value="F:DNA-binding transcription factor activity"/>
    <property type="evidence" value="ECO:0007669"/>
    <property type="project" value="TreeGrafter"/>
</dbReference>
<dbReference type="OrthoDB" id="9809994at2"/>
<feature type="DNA-binding region" description="H-T-H motif" evidence="4">
    <location>
        <begin position="62"/>
        <end position="81"/>
    </location>
</feature>
<dbReference type="Gene3D" id="1.10.357.10">
    <property type="entry name" value="Tetracycline Repressor, domain 2"/>
    <property type="match status" value="1"/>
</dbReference>
<dbReference type="InterPro" id="IPR023772">
    <property type="entry name" value="DNA-bd_HTH_TetR-type_CS"/>
</dbReference>
<organism evidence="6 7">
    <name type="scientific">Paenibacillus methanolicus</name>
    <dbReference type="NCBI Taxonomy" id="582686"/>
    <lineage>
        <taxon>Bacteria</taxon>
        <taxon>Bacillati</taxon>
        <taxon>Bacillota</taxon>
        <taxon>Bacilli</taxon>
        <taxon>Bacillales</taxon>
        <taxon>Paenibacillaceae</taxon>
        <taxon>Paenibacillus</taxon>
    </lineage>
</organism>
<evidence type="ECO:0000256" key="3">
    <source>
        <dbReference type="ARBA" id="ARBA00023163"/>
    </source>
</evidence>
<dbReference type="InterPro" id="IPR009057">
    <property type="entry name" value="Homeodomain-like_sf"/>
</dbReference>